<dbReference type="EMBL" id="NHYD01001201">
    <property type="protein sequence ID" value="PPQ91955.1"/>
    <property type="molecule type" value="Genomic_DNA"/>
</dbReference>
<gene>
    <name evidence="1" type="ORF">CVT25_000997</name>
</gene>
<proteinExistence type="predicted"/>
<dbReference type="AlphaFoldDB" id="A0A409XMC8"/>
<dbReference type="Proteomes" id="UP000283269">
    <property type="component" value="Unassembled WGS sequence"/>
</dbReference>
<keyword evidence="2" id="KW-1185">Reference proteome</keyword>
<accession>A0A409XMC8</accession>
<organism evidence="1 2">
    <name type="scientific">Psilocybe cyanescens</name>
    <dbReference type="NCBI Taxonomy" id="93625"/>
    <lineage>
        <taxon>Eukaryota</taxon>
        <taxon>Fungi</taxon>
        <taxon>Dikarya</taxon>
        <taxon>Basidiomycota</taxon>
        <taxon>Agaricomycotina</taxon>
        <taxon>Agaricomycetes</taxon>
        <taxon>Agaricomycetidae</taxon>
        <taxon>Agaricales</taxon>
        <taxon>Agaricineae</taxon>
        <taxon>Strophariaceae</taxon>
        <taxon>Psilocybe</taxon>
    </lineage>
</organism>
<evidence type="ECO:0000313" key="1">
    <source>
        <dbReference type="EMBL" id="PPQ91955.1"/>
    </source>
</evidence>
<comment type="caution">
    <text evidence="1">The sequence shown here is derived from an EMBL/GenBank/DDBJ whole genome shotgun (WGS) entry which is preliminary data.</text>
</comment>
<evidence type="ECO:0000313" key="2">
    <source>
        <dbReference type="Proteomes" id="UP000283269"/>
    </source>
</evidence>
<dbReference type="InParanoid" id="A0A409XMC8"/>
<reference evidence="1 2" key="1">
    <citation type="journal article" date="2018" name="Evol. Lett.">
        <title>Horizontal gene cluster transfer increased hallucinogenic mushroom diversity.</title>
        <authorList>
            <person name="Reynolds H.T."/>
            <person name="Vijayakumar V."/>
            <person name="Gluck-Thaler E."/>
            <person name="Korotkin H.B."/>
            <person name="Matheny P.B."/>
            <person name="Slot J.C."/>
        </authorList>
    </citation>
    <scope>NUCLEOTIDE SEQUENCE [LARGE SCALE GENOMIC DNA]</scope>
    <source>
        <strain evidence="1 2">2631</strain>
    </source>
</reference>
<protein>
    <submittedName>
        <fullName evidence="1">Uncharacterized protein</fullName>
    </submittedName>
</protein>
<sequence length="90" mass="9852">MNGAIIVYKNESIEKTVSLQIELLRPIRAGVNNTAQIATFAVYVWTAQFGNANAAASYAAAATAETVTLRLAEVPSSSTCRWRSRIIHRR</sequence>
<name>A0A409XMC8_PSICY</name>